<evidence type="ECO:0000313" key="5">
    <source>
        <dbReference type="EMBL" id="MBB4984709.1"/>
    </source>
</evidence>
<dbReference type="SUPFAM" id="SSF46785">
    <property type="entry name" value="Winged helix' DNA-binding domain"/>
    <property type="match status" value="1"/>
</dbReference>
<sequence length="119" mass="12906">MASREGTPTAPDAHRRTPGVTELTAAARVFAQLADPTRLHIMWLLSRGESDVSALAEAVGAARPAVSQHLAKLRLGGLVESRKEGRRVVYSLPDGHMKRMVVEAVSHADHQVTGEPWHD</sequence>
<dbReference type="EMBL" id="JACHJY010000008">
    <property type="protein sequence ID" value="MBB4984709.1"/>
    <property type="molecule type" value="Genomic_DNA"/>
</dbReference>
<evidence type="ECO:0000256" key="2">
    <source>
        <dbReference type="ARBA" id="ARBA00023125"/>
    </source>
</evidence>
<dbReference type="CDD" id="cd00090">
    <property type="entry name" value="HTH_ARSR"/>
    <property type="match status" value="1"/>
</dbReference>
<keyword evidence="3" id="KW-0804">Transcription</keyword>
<keyword evidence="6" id="KW-1185">Reference proteome</keyword>
<evidence type="ECO:0000259" key="4">
    <source>
        <dbReference type="PROSITE" id="PS50987"/>
    </source>
</evidence>
<dbReference type="PANTHER" id="PTHR43132:SF8">
    <property type="entry name" value="HTH-TYPE TRANSCRIPTIONAL REGULATOR KMTR"/>
    <property type="match status" value="1"/>
</dbReference>
<dbReference type="PRINTS" id="PR00778">
    <property type="entry name" value="HTHARSR"/>
</dbReference>
<dbReference type="GO" id="GO:0003700">
    <property type="term" value="F:DNA-binding transcription factor activity"/>
    <property type="evidence" value="ECO:0007669"/>
    <property type="project" value="InterPro"/>
</dbReference>
<evidence type="ECO:0000256" key="1">
    <source>
        <dbReference type="ARBA" id="ARBA00023015"/>
    </source>
</evidence>
<name>A0A7W7XDG3_9ACTN</name>
<feature type="domain" description="HTH arsR-type" evidence="4">
    <location>
        <begin position="18"/>
        <end position="112"/>
    </location>
</feature>
<protein>
    <submittedName>
        <fullName evidence="5">DNA-binding transcriptional ArsR family regulator</fullName>
    </submittedName>
</protein>
<dbReference type="InterPro" id="IPR036388">
    <property type="entry name" value="WH-like_DNA-bd_sf"/>
</dbReference>
<evidence type="ECO:0000256" key="3">
    <source>
        <dbReference type="ARBA" id="ARBA00023163"/>
    </source>
</evidence>
<comment type="caution">
    <text evidence="5">The sequence shown here is derived from an EMBL/GenBank/DDBJ whole genome shotgun (WGS) entry which is preliminary data.</text>
</comment>
<accession>A0A7W7XDG3</accession>
<dbReference type="RefSeq" id="WP_116157889.1">
    <property type="nucleotide sequence ID" value="NZ_JACHJY010000008.1"/>
</dbReference>
<dbReference type="Gene3D" id="1.10.10.10">
    <property type="entry name" value="Winged helix-like DNA-binding domain superfamily/Winged helix DNA-binding domain"/>
    <property type="match status" value="1"/>
</dbReference>
<proteinExistence type="predicted"/>
<dbReference type="PROSITE" id="PS50987">
    <property type="entry name" value="HTH_ARSR_2"/>
    <property type="match status" value="1"/>
</dbReference>
<dbReference type="InterPro" id="IPR001845">
    <property type="entry name" value="HTH_ArsR_DNA-bd_dom"/>
</dbReference>
<reference evidence="5 6" key="1">
    <citation type="submission" date="2020-08" db="EMBL/GenBank/DDBJ databases">
        <title>Genomic Encyclopedia of Type Strains, Phase III (KMG-III): the genomes of soil and plant-associated and newly described type strains.</title>
        <authorList>
            <person name="Whitman W."/>
        </authorList>
    </citation>
    <scope>NUCLEOTIDE SEQUENCE [LARGE SCALE GENOMIC DNA]</scope>
    <source>
        <strain evidence="5 6">SFB5A</strain>
    </source>
</reference>
<dbReference type="InterPro" id="IPR036390">
    <property type="entry name" value="WH_DNA-bd_sf"/>
</dbReference>
<dbReference type="InterPro" id="IPR011991">
    <property type="entry name" value="ArsR-like_HTH"/>
</dbReference>
<keyword evidence="1" id="KW-0805">Transcription regulation</keyword>
<dbReference type="InterPro" id="IPR051011">
    <property type="entry name" value="Metal_resp_trans_reg"/>
</dbReference>
<dbReference type="AlphaFoldDB" id="A0A7W7XDG3"/>
<dbReference type="Pfam" id="PF01022">
    <property type="entry name" value="HTH_5"/>
    <property type="match status" value="1"/>
</dbReference>
<dbReference type="Proteomes" id="UP000582643">
    <property type="component" value="Unassembled WGS sequence"/>
</dbReference>
<keyword evidence="2 5" id="KW-0238">DNA-binding</keyword>
<dbReference type="SMART" id="SM00418">
    <property type="entry name" value="HTH_ARSR"/>
    <property type="match status" value="1"/>
</dbReference>
<organism evidence="5 6">
    <name type="scientific">Streptomyces nymphaeiformis</name>
    <dbReference type="NCBI Taxonomy" id="2663842"/>
    <lineage>
        <taxon>Bacteria</taxon>
        <taxon>Bacillati</taxon>
        <taxon>Actinomycetota</taxon>
        <taxon>Actinomycetes</taxon>
        <taxon>Kitasatosporales</taxon>
        <taxon>Streptomycetaceae</taxon>
        <taxon>Streptomyces</taxon>
    </lineage>
</organism>
<evidence type="ECO:0000313" key="6">
    <source>
        <dbReference type="Proteomes" id="UP000582643"/>
    </source>
</evidence>
<dbReference type="GO" id="GO:0003677">
    <property type="term" value="F:DNA binding"/>
    <property type="evidence" value="ECO:0007669"/>
    <property type="project" value="UniProtKB-KW"/>
</dbReference>
<dbReference type="PANTHER" id="PTHR43132">
    <property type="entry name" value="ARSENICAL RESISTANCE OPERON REPRESSOR ARSR-RELATED"/>
    <property type="match status" value="1"/>
</dbReference>
<gene>
    <name evidence="5" type="ORF">GGE06_005655</name>
</gene>
<dbReference type="NCBIfam" id="NF033788">
    <property type="entry name" value="HTH_metalloreg"/>
    <property type="match status" value="1"/>
</dbReference>